<dbReference type="GO" id="GO:0051538">
    <property type="term" value="F:3 iron, 4 sulfur cluster binding"/>
    <property type="evidence" value="ECO:0007669"/>
    <property type="project" value="UniProtKB-KW"/>
</dbReference>
<dbReference type="RefSeq" id="WP_143981412.1">
    <property type="nucleotide sequence ID" value="NZ_CP041695.1"/>
</dbReference>
<evidence type="ECO:0000256" key="4">
    <source>
        <dbReference type="ARBA" id="ARBA00022982"/>
    </source>
</evidence>
<organism evidence="11 12">
    <name type="scientific">Nocardia otitidiscaviarum</name>
    <dbReference type="NCBI Taxonomy" id="1823"/>
    <lineage>
        <taxon>Bacteria</taxon>
        <taxon>Bacillati</taxon>
        <taxon>Actinomycetota</taxon>
        <taxon>Actinomycetes</taxon>
        <taxon>Mycobacteriales</taxon>
        <taxon>Nocardiaceae</taxon>
        <taxon>Nocardia</taxon>
    </lineage>
</organism>
<evidence type="ECO:0000256" key="9">
    <source>
        <dbReference type="SAM" id="MobiDB-lite"/>
    </source>
</evidence>
<dbReference type="PANTHER" id="PTHR36923">
    <property type="entry name" value="FERREDOXIN"/>
    <property type="match status" value="1"/>
</dbReference>
<dbReference type="SUPFAM" id="SSF54862">
    <property type="entry name" value="4Fe-4S ferredoxins"/>
    <property type="match status" value="1"/>
</dbReference>
<gene>
    <name evidence="11" type="ORF">FOH10_16530</name>
</gene>
<comment type="function">
    <text evidence="8">Ferredoxins are iron-sulfur proteins that transfer electrons in a wide variety of metabolic reactions.</text>
</comment>
<dbReference type="PROSITE" id="PS51379">
    <property type="entry name" value="4FE4S_FER_2"/>
    <property type="match status" value="1"/>
</dbReference>
<evidence type="ECO:0000256" key="2">
    <source>
        <dbReference type="ARBA" id="ARBA00022448"/>
    </source>
</evidence>
<dbReference type="Pfam" id="PF13459">
    <property type="entry name" value="Fer4_15"/>
    <property type="match status" value="1"/>
</dbReference>
<feature type="domain" description="4Fe-4S ferredoxin-type" evidence="10">
    <location>
        <begin position="1"/>
        <end position="29"/>
    </location>
</feature>
<evidence type="ECO:0000256" key="7">
    <source>
        <dbReference type="ARBA" id="ARBA00023291"/>
    </source>
</evidence>
<protein>
    <recommendedName>
        <fullName evidence="8">Ferredoxin</fullName>
    </recommendedName>
</protein>
<keyword evidence="4 8" id="KW-0249">Electron transport</keyword>
<keyword evidence="6 8" id="KW-0411">Iron-sulfur</keyword>
<dbReference type="InterPro" id="IPR017896">
    <property type="entry name" value="4Fe4S_Fe-S-bd"/>
</dbReference>
<dbReference type="InterPro" id="IPR001080">
    <property type="entry name" value="3Fe4S_ferredoxin"/>
</dbReference>
<evidence type="ECO:0000256" key="8">
    <source>
        <dbReference type="RuleBase" id="RU368020"/>
    </source>
</evidence>
<keyword evidence="2 8" id="KW-0813">Transport</keyword>
<dbReference type="GO" id="GO:0009055">
    <property type="term" value="F:electron transfer activity"/>
    <property type="evidence" value="ECO:0007669"/>
    <property type="project" value="UniProtKB-UniRule"/>
</dbReference>
<evidence type="ECO:0000313" key="11">
    <source>
        <dbReference type="EMBL" id="QDP80085.1"/>
    </source>
</evidence>
<evidence type="ECO:0000256" key="5">
    <source>
        <dbReference type="ARBA" id="ARBA00023004"/>
    </source>
</evidence>
<dbReference type="Gene3D" id="3.30.70.20">
    <property type="match status" value="1"/>
</dbReference>
<keyword evidence="5 8" id="KW-0408">Iron</keyword>
<accession>A0A516NMH2</accession>
<dbReference type="GO" id="GO:0005506">
    <property type="term" value="F:iron ion binding"/>
    <property type="evidence" value="ECO:0007669"/>
    <property type="project" value="UniProtKB-UniRule"/>
</dbReference>
<proteinExistence type="predicted"/>
<dbReference type="PRINTS" id="PR00352">
    <property type="entry name" value="3FE4SFRDOXIN"/>
</dbReference>
<dbReference type="KEGG" id="nod:FOH10_16530"/>
<dbReference type="Proteomes" id="UP000317039">
    <property type="component" value="Chromosome"/>
</dbReference>
<dbReference type="GeneID" id="80333983"/>
<name>A0A516NMH2_9NOCA</name>
<dbReference type="InterPro" id="IPR051269">
    <property type="entry name" value="Fe-S_cluster_ET"/>
</dbReference>
<comment type="cofactor">
    <cofactor evidence="1">
        <name>[3Fe-4S] cluster</name>
        <dbReference type="ChEBI" id="CHEBI:21137"/>
    </cofactor>
</comment>
<dbReference type="PANTHER" id="PTHR36923:SF3">
    <property type="entry name" value="FERREDOXIN"/>
    <property type="match status" value="1"/>
</dbReference>
<evidence type="ECO:0000259" key="10">
    <source>
        <dbReference type="PROSITE" id="PS51379"/>
    </source>
</evidence>
<evidence type="ECO:0000256" key="6">
    <source>
        <dbReference type="ARBA" id="ARBA00023014"/>
    </source>
</evidence>
<dbReference type="EMBL" id="CP041695">
    <property type="protein sequence ID" value="QDP80085.1"/>
    <property type="molecule type" value="Genomic_DNA"/>
</dbReference>
<keyword evidence="7" id="KW-0003">3Fe-4S</keyword>
<evidence type="ECO:0000256" key="1">
    <source>
        <dbReference type="ARBA" id="ARBA00001927"/>
    </source>
</evidence>
<reference evidence="11 12" key="1">
    <citation type="submission" date="2019-07" db="EMBL/GenBank/DDBJ databases">
        <title>Complete Genome Sequence and Methylome Analysis of Nocardia otitidis-caviarum NEB252.</title>
        <authorList>
            <person name="Fomenkov A."/>
            <person name="Anton B.P."/>
            <person name="Vincze T."/>
            <person name="Roberts R.J."/>
        </authorList>
    </citation>
    <scope>NUCLEOTIDE SEQUENCE [LARGE SCALE GENOMIC DNA]</scope>
    <source>
        <strain evidence="11 12">NEB252</strain>
    </source>
</reference>
<evidence type="ECO:0000256" key="3">
    <source>
        <dbReference type="ARBA" id="ARBA00022723"/>
    </source>
</evidence>
<dbReference type="AlphaFoldDB" id="A0A516NMH2"/>
<feature type="region of interest" description="Disordered" evidence="9">
    <location>
        <begin position="61"/>
        <end position="82"/>
    </location>
</feature>
<sequence>MRISADRDRCIGVGHCLRTAPDLFDSGEDGRVVVLDPEPDPTRADTVRKVVRLCPNAAIALREDPREKSATEREETDDSQHG</sequence>
<evidence type="ECO:0000313" key="12">
    <source>
        <dbReference type="Proteomes" id="UP000317039"/>
    </source>
</evidence>
<keyword evidence="3 8" id="KW-0479">Metal-binding</keyword>